<dbReference type="AlphaFoldDB" id="F0SI89"/>
<name>F0SI89_RUBBR</name>
<keyword evidence="4" id="KW-1185">Reference proteome</keyword>
<dbReference type="InterPro" id="IPR006626">
    <property type="entry name" value="PbH1"/>
</dbReference>
<dbReference type="STRING" id="756272.Plabr_4218"/>
<dbReference type="KEGG" id="pbs:Plabr_4218"/>
<evidence type="ECO:0000313" key="3">
    <source>
        <dbReference type="EMBL" id="ADY61791.1"/>
    </source>
</evidence>
<dbReference type="Pfam" id="PF13229">
    <property type="entry name" value="Beta_helix"/>
    <property type="match status" value="1"/>
</dbReference>
<dbReference type="HOGENOM" id="CLU_567288_0_0_0"/>
<protein>
    <submittedName>
        <fullName evidence="3">Pre-neck appendage protein</fullName>
    </submittedName>
</protein>
<dbReference type="OrthoDB" id="248604at2"/>
<organism evidence="3 4">
    <name type="scientific">Rubinisphaera brasiliensis (strain ATCC 49424 / DSM 5305 / JCM 21570 / IAM 15109 / NBRC 103401 / IFAM 1448)</name>
    <name type="common">Planctomyces brasiliensis</name>
    <dbReference type="NCBI Taxonomy" id="756272"/>
    <lineage>
        <taxon>Bacteria</taxon>
        <taxon>Pseudomonadati</taxon>
        <taxon>Planctomycetota</taxon>
        <taxon>Planctomycetia</taxon>
        <taxon>Planctomycetales</taxon>
        <taxon>Planctomycetaceae</taxon>
        <taxon>Rubinisphaera</taxon>
    </lineage>
</organism>
<feature type="domain" description="Periplasmic copper-binding protein NosD beta helix" evidence="1">
    <location>
        <begin position="378"/>
        <end position="467"/>
    </location>
</feature>
<proteinExistence type="predicted"/>
<dbReference type="InterPro" id="IPR039448">
    <property type="entry name" value="Beta_helix"/>
</dbReference>
<dbReference type="Pfam" id="PF05048">
    <property type="entry name" value="NosD"/>
    <property type="match status" value="1"/>
</dbReference>
<dbReference type="Proteomes" id="UP000006860">
    <property type="component" value="Chromosome"/>
</dbReference>
<gene>
    <name evidence="3" type="ordered locus">Plabr_4218</name>
</gene>
<dbReference type="eggNOG" id="COG5434">
    <property type="taxonomic scope" value="Bacteria"/>
</dbReference>
<evidence type="ECO:0000259" key="1">
    <source>
        <dbReference type="Pfam" id="PF05048"/>
    </source>
</evidence>
<feature type="domain" description="Right handed beta helix" evidence="2">
    <location>
        <begin position="150"/>
        <end position="276"/>
    </location>
</feature>
<dbReference type="InterPro" id="IPR012334">
    <property type="entry name" value="Pectin_lyas_fold"/>
</dbReference>
<dbReference type="SUPFAM" id="SSF51126">
    <property type="entry name" value="Pectin lyase-like"/>
    <property type="match status" value="2"/>
</dbReference>
<dbReference type="EMBL" id="CP002546">
    <property type="protein sequence ID" value="ADY61791.1"/>
    <property type="molecule type" value="Genomic_DNA"/>
</dbReference>
<dbReference type="RefSeq" id="WP_013630496.1">
    <property type="nucleotide sequence ID" value="NC_015174.1"/>
</dbReference>
<accession>F0SI89</accession>
<dbReference type="InterPro" id="IPR007742">
    <property type="entry name" value="NosD_dom"/>
</dbReference>
<dbReference type="SMART" id="SM00710">
    <property type="entry name" value="PbH1"/>
    <property type="match status" value="8"/>
</dbReference>
<reference evidence="4" key="1">
    <citation type="submission" date="2011-02" db="EMBL/GenBank/DDBJ databases">
        <title>The complete genome of Planctomyces brasiliensis DSM 5305.</title>
        <authorList>
            <person name="Lucas S."/>
            <person name="Copeland A."/>
            <person name="Lapidus A."/>
            <person name="Bruce D."/>
            <person name="Goodwin L."/>
            <person name="Pitluck S."/>
            <person name="Kyrpides N."/>
            <person name="Mavromatis K."/>
            <person name="Pagani I."/>
            <person name="Ivanova N."/>
            <person name="Ovchinnikova G."/>
            <person name="Lu M."/>
            <person name="Detter J.C."/>
            <person name="Han C."/>
            <person name="Land M."/>
            <person name="Hauser L."/>
            <person name="Markowitz V."/>
            <person name="Cheng J.-F."/>
            <person name="Hugenholtz P."/>
            <person name="Woyke T."/>
            <person name="Wu D."/>
            <person name="Tindall B."/>
            <person name="Pomrenke H.G."/>
            <person name="Brambilla E."/>
            <person name="Klenk H.-P."/>
            <person name="Eisen J.A."/>
        </authorList>
    </citation>
    <scope>NUCLEOTIDE SEQUENCE [LARGE SCALE GENOMIC DNA]</scope>
    <source>
        <strain evidence="4">ATCC 49424 / DSM 5305 / JCM 21570 / NBRC 103401 / IFAM 1448</strain>
    </source>
</reference>
<evidence type="ECO:0000313" key="4">
    <source>
        <dbReference type="Proteomes" id="UP000006860"/>
    </source>
</evidence>
<dbReference type="Gene3D" id="2.160.20.10">
    <property type="entry name" value="Single-stranded right-handed beta-helix, Pectin lyase-like"/>
    <property type="match status" value="1"/>
</dbReference>
<evidence type="ECO:0000259" key="2">
    <source>
        <dbReference type="Pfam" id="PF13229"/>
    </source>
</evidence>
<dbReference type="InterPro" id="IPR011050">
    <property type="entry name" value="Pectin_lyase_fold/virulence"/>
</dbReference>
<sequence length="481" mass="52630">MLFRIGAILLLTFGLVRLSTIESAPEPGKAKQVASKEAVGTTPGYLKALPDSRDDADRIQQAIDSGVGAIRLGKGTFRLSRPLEIRLDEVGFTSLHGDGVARLEMHGAGPAIRFVGTHGGTAAPHTVKPNVWDRQRTPLLDGLEIVGNHPEADGVQARGTMQLTLSRLTIRNCRHAVHLTERNRNVILSECHLYENHGKGLFLDHLNLHQINVCNCHISYNKQGGIVSLDSEIRNLQIGTCDIEGNMGDENDPPSANVLLDGSNSSLGEVTIIGCTIQHAHEAVESANIRINGTANPLNFTEEDRHGHITIADNVLSDVQFNLDLKHCRSVTITGNTIWKGYSCDLRMSDCKDVVLASNVFDRNPRYHYGDGQGAKLGLQIENCQDCLINGNMITGTNHELAAVQLRHCDRMNITNNSILEYGRCGILMEKVTRSRISDCLFNSEGDSDSSITLLKCDGYMLRDNYIDAPVIGAEGERSKK</sequence>